<comment type="caution">
    <text evidence="2">The sequence shown here is derived from an EMBL/GenBank/DDBJ whole genome shotgun (WGS) entry which is preliminary data.</text>
</comment>
<organism evidence="2">
    <name type="scientific">Trypanosoma brucei equiperdum</name>
    <dbReference type="NCBI Taxonomy" id="630700"/>
    <lineage>
        <taxon>Eukaryota</taxon>
        <taxon>Discoba</taxon>
        <taxon>Euglenozoa</taxon>
        <taxon>Kinetoplastea</taxon>
        <taxon>Metakinetoplastina</taxon>
        <taxon>Trypanosomatida</taxon>
        <taxon>Trypanosomatidae</taxon>
        <taxon>Trypanosoma</taxon>
    </lineage>
</organism>
<protein>
    <submittedName>
        <fullName evidence="2">Uncharacterized protein</fullName>
    </submittedName>
</protein>
<reference evidence="2" key="1">
    <citation type="submission" date="2018-09" db="EMBL/GenBank/DDBJ databases">
        <title>whole genome sequence of T. equiperdum IVM-t1 strain.</title>
        <authorList>
            <person name="Suganuma K."/>
        </authorList>
    </citation>
    <scope>NUCLEOTIDE SEQUENCE [LARGE SCALE GENOMIC DNA]</scope>
    <source>
        <strain evidence="2">IVM-t1</strain>
    </source>
</reference>
<accession>A0A3L6L483</accession>
<proteinExistence type="predicted"/>
<evidence type="ECO:0000313" key="2">
    <source>
        <dbReference type="EMBL" id="RHW71439.1"/>
    </source>
</evidence>
<evidence type="ECO:0000256" key="1">
    <source>
        <dbReference type="SAM" id="MobiDB-lite"/>
    </source>
</evidence>
<sequence length="61" mass="6462">MMYVLVAVAMLAIFFAALVLFLRGKLSAGSVATSNSGIGNDSGLMPGESVTTRVRRARKEE</sequence>
<dbReference type="EMBL" id="QSBY01000007">
    <property type="protein sequence ID" value="RHW71439.1"/>
    <property type="molecule type" value="Genomic_DNA"/>
</dbReference>
<dbReference type="AlphaFoldDB" id="A0A3L6L483"/>
<feature type="region of interest" description="Disordered" evidence="1">
    <location>
        <begin position="37"/>
        <end position="61"/>
    </location>
</feature>
<dbReference type="Proteomes" id="UP000266743">
    <property type="component" value="Chromosome 7"/>
</dbReference>
<gene>
    <name evidence="2" type="ORF">DPX39_070039900</name>
</gene>
<name>A0A3L6L483_9TRYP</name>